<evidence type="ECO:0000256" key="8">
    <source>
        <dbReference type="SAM" id="Phobius"/>
    </source>
</evidence>
<feature type="domain" description="Transmembrane protein 131-like N-terminal" evidence="9">
    <location>
        <begin position="374"/>
        <end position="454"/>
    </location>
</feature>
<evidence type="ECO:0008006" key="15">
    <source>
        <dbReference type="Google" id="ProtNLM"/>
    </source>
</evidence>
<dbReference type="PANTHER" id="PTHR22050">
    <property type="entry name" value="RW1 PROTEIN HOMOLOG"/>
    <property type="match status" value="1"/>
</dbReference>
<dbReference type="InterPro" id="IPR055437">
    <property type="entry name" value="TMEM131L_Ig_5"/>
</dbReference>
<dbReference type="InterPro" id="IPR056311">
    <property type="entry name" value="TMEM131_Ig_2"/>
</dbReference>
<feature type="domain" description="TMEM131L fourth Ig-like" evidence="11">
    <location>
        <begin position="1138"/>
        <end position="1286"/>
    </location>
</feature>
<feature type="compositionally biased region" description="Pro residues" evidence="7">
    <location>
        <begin position="1576"/>
        <end position="1588"/>
    </location>
</feature>
<evidence type="ECO:0000256" key="4">
    <source>
        <dbReference type="ARBA" id="ARBA00022729"/>
    </source>
</evidence>
<feature type="domain" description="TMEM131L fifth Ig-like" evidence="12">
    <location>
        <begin position="1339"/>
        <end position="1402"/>
    </location>
</feature>
<dbReference type="PANTHER" id="PTHR22050:SF0">
    <property type="entry name" value="TRANSMEMBRANE PROTEIN 131 HOMOLOG"/>
    <property type="match status" value="1"/>
</dbReference>
<evidence type="ECO:0000259" key="10">
    <source>
        <dbReference type="Pfam" id="PF24495"/>
    </source>
</evidence>
<dbReference type="Pfam" id="PF24499">
    <property type="entry name" value="Ig_TMEM131L_4"/>
    <property type="match status" value="1"/>
</dbReference>
<dbReference type="Proteomes" id="UP001175271">
    <property type="component" value="Unassembled WGS sequence"/>
</dbReference>
<feature type="compositionally biased region" description="Basic residues" evidence="7">
    <location>
        <begin position="1555"/>
        <end position="1564"/>
    </location>
</feature>
<evidence type="ECO:0000259" key="11">
    <source>
        <dbReference type="Pfam" id="PF24499"/>
    </source>
</evidence>
<feature type="compositionally biased region" description="Basic residues" evidence="7">
    <location>
        <begin position="1592"/>
        <end position="1601"/>
    </location>
</feature>
<dbReference type="SUPFAM" id="SSF48452">
    <property type="entry name" value="TPR-like"/>
    <property type="match status" value="1"/>
</dbReference>
<dbReference type="InterPro" id="IPR055436">
    <property type="entry name" value="Ig_TMEM131L_4"/>
</dbReference>
<dbReference type="Pfam" id="PF21033">
    <property type="entry name" value="RMD1-3"/>
    <property type="match status" value="1"/>
</dbReference>
<evidence type="ECO:0000313" key="14">
    <source>
        <dbReference type="Proteomes" id="UP001175271"/>
    </source>
</evidence>
<dbReference type="Pfam" id="PF24501">
    <property type="entry name" value="Ig_TMEM131L_5"/>
    <property type="match status" value="1"/>
</dbReference>
<dbReference type="InterPro" id="IPR022113">
    <property type="entry name" value="TMEM131L_N"/>
</dbReference>
<feature type="region of interest" description="Disordered" evidence="7">
    <location>
        <begin position="1695"/>
        <end position="1849"/>
    </location>
</feature>
<evidence type="ECO:0000256" key="2">
    <source>
        <dbReference type="ARBA" id="ARBA00006682"/>
    </source>
</evidence>
<comment type="similarity">
    <text evidence="2">Belongs to the TMEM131 family.</text>
</comment>
<comment type="caution">
    <text evidence="13">The sequence shown here is derived from an EMBL/GenBank/DDBJ whole genome shotgun (WGS) entry which is preliminary data.</text>
</comment>
<dbReference type="InterPro" id="IPR011990">
    <property type="entry name" value="TPR-like_helical_dom_sf"/>
</dbReference>
<dbReference type="Pfam" id="PF12371">
    <property type="entry name" value="TMEM131_like_N"/>
    <property type="match status" value="1"/>
</dbReference>
<feature type="region of interest" description="Disordered" evidence="7">
    <location>
        <begin position="1555"/>
        <end position="1676"/>
    </location>
</feature>
<feature type="domain" description="TMEM131 second Ig-like" evidence="10">
    <location>
        <begin position="472"/>
        <end position="563"/>
    </location>
</feature>
<keyword evidence="14" id="KW-1185">Reference proteome</keyword>
<comment type="subcellular location">
    <subcellularLocation>
        <location evidence="1">Membrane</location>
        <topology evidence="1">Single-pass type I membrane protein</topology>
    </subcellularLocation>
</comment>
<dbReference type="InterPro" id="IPR039877">
    <property type="entry name" value="TMEM131-like"/>
</dbReference>
<organism evidence="13 14">
    <name type="scientific">Steinernema hermaphroditum</name>
    <dbReference type="NCBI Taxonomy" id="289476"/>
    <lineage>
        <taxon>Eukaryota</taxon>
        <taxon>Metazoa</taxon>
        <taxon>Ecdysozoa</taxon>
        <taxon>Nematoda</taxon>
        <taxon>Chromadorea</taxon>
        <taxon>Rhabditida</taxon>
        <taxon>Tylenchina</taxon>
        <taxon>Panagrolaimomorpha</taxon>
        <taxon>Strongyloidoidea</taxon>
        <taxon>Steinernematidae</taxon>
        <taxon>Steinernema</taxon>
    </lineage>
</organism>
<feature type="compositionally biased region" description="Low complexity" evidence="7">
    <location>
        <begin position="1701"/>
        <end position="1711"/>
    </location>
</feature>
<feature type="compositionally biased region" description="Low complexity" evidence="7">
    <location>
        <begin position="1734"/>
        <end position="1752"/>
    </location>
</feature>
<keyword evidence="3 8" id="KW-0812">Transmembrane</keyword>
<reference evidence="13" key="1">
    <citation type="submission" date="2023-06" db="EMBL/GenBank/DDBJ databases">
        <title>Genomic analysis of the entomopathogenic nematode Steinernema hermaphroditum.</title>
        <authorList>
            <person name="Schwarz E.M."/>
            <person name="Heppert J.K."/>
            <person name="Baniya A."/>
            <person name="Schwartz H.T."/>
            <person name="Tan C.-H."/>
            <person name="Antoshechkin I."/>
            <person name="Sternberg P.W."/>
            <person name="Goodrich-Blair H."/>
            <person name="Dillman A.R."/>
        </authorList>
    </citation>
    <scope>NUCLEOTIDE SEQUENCE</scope>
    <source>
        <strain evidence="13">PS9179</strain>
        <tissue evidence="13">Whole animal</tissue>
    </source>
</reference>
<sequence length="2023" mass="225188">MTMYAEIDNLLDKGEGMQAYEMVKKLLREDKDDVELLWRLAMACHVYGSSLGKKEENKKKELILEGRDAGAAAYKSNEKDFNVVMWAAVLSGEASDYLGTKDRIQEGHKFKEYLDKALTMKPTEYSLLHMRGRFAYTVANLGWLERKAASALFGAPPTATIDEALRDFEETDRLKPQWIENLLFLSRCYIAKGNKAGALKCLKTADGLEAADEGERDLQIEARKLLAKHSKPSEGPLNLVLAHSEPQTGSGGGKPEKTRVVSNRFLPLRASLRSPDSADAGNRPHRVMSPRAVEYLCAFFALLGLFLSVATSRVVADPWLNPLEDSELFGLDDGVVVSHAFVQTGDELRLFSDVSQYEKATKKADESPPEQELQFEPETLDFGERFIGSPTIKKVKIRNPSAQAVTFHSISGSTNQYHCSFPKEKTLGAGESTTFDVVYLPRAERHVQSTVYLHSSIGVHAFVVVGVGKPSPYRIRPFVAAKLPCNGTFVSPIQVHNPHAETLKITQVFASGGDVHLEMPGGEARTGGDADLWEIPPFATKTVMNAKLIGAHERNSTSFIAIRTNLEPLPGFTSEDEPQEGTLLLPVDMEITRKQGLFATADKLDFGLIKAGEASKALTIEVVSTLDRSLELDSVFVEDREHPHHEIHIEFAARPPITVASGARSQPGAAVAVAKVRFNSSYAMSYFGEREEATVVEDGAESAKVLRFRGRIIASSSLNNFRYNATVEYEASVYYGELLHNPDDIAFHDQLSPPTTRGVSLTNHFPFGLAIYKVLMAPEGRQAFSVKLTAPVVHIAPGETLQALLLRYNEKRSDSFETKCRVFTNVTQFNIPIIVFTGKARVTLYSINQTQFDFGLVNKGDQRSILFAVTNDNPVPLTIKKLTNALPSITHLELVGLEAGNETVLTQAESRDDVSHLWTPGADFSIPPRSFAVFNYSLAVPRDGAVFRATFEIATNFETFEFPVRYQVEDGAVAVAPGTIRFADSFPGQIQRQQLAVYSSFPRDMQVLRLSTLGDDRRIFFDSFDANKPLVLRPNQRTSLGNVMFMPEADCLDDCYVGMSLSEADGMWFAYGLELPRNLPEIDSYLYRKLRNKYLDMVDANRHLVNSTVVVDTSEVKHVHVPVQGELVWPRLLTRSVVHFPLTAVGNFTILNLTLQNPSTKPVIVQLLPLVIYPDGESLVELLRDDLPEPLTDPVEMNETLMFSLRDTELFSLKPESPVPKLREHLEDAIKKNVPRFTLSMMLQPKMKVRIRLGFLPVDYQLRSSLLLIRNNLTAIEPVVLYGKGARIEMRIDNRTARSQDPLLFEIQPHHLDDCSNPKRQMHKLSTTLTVKRLFMVVNTGEVPFTVTNMSINNHACENRGFKIINCYPFRLQPNESYALEIAHTPDFLQTWNEANLQIYMHMNGTSWMFPMASSLPSSMLAKCHRALPRPPFESLMYYSCVSALVFCLICIVACAYLEGDRTIDTMIRQQYAAPRKVFDLNAQTEEDAQNNNKTDEVNQEVNRRTGRVAYDNDSNVVVRGFWEAINFVLWLFSHVWVFWNWRSDQKLIESIKNEKKKRKKRGPVVKPKEGAAAAPPVPPSATPPAPEPSKRAAKKAKAAKKMSDAAQNNHAPHQNGVHKQNGVEADIKKVESIMDSAISAPNKTPPPPPRASSQSLKLPLSKRESNDSALPEIEESGEEFIKVKRADWLKALNALNTQNAHPAPEPASETAPEERPASRTSQTSKKSRKTRSNTESSSSQISSTSESATTSNKKKQKKKKAETAPPPKTPPVAPPSVASSEDEVPSEVSEPPDWGEYQHISDDDLDKNFDDMVAQSELFDQKFPESEESTPTHQQKKTRPASLAPLQMPLQFNPSALTEESIREAQKQLGNLQNLNLLNLPKPLENPPLFQPENLWGDFGLNGSLDPYLSLPKDFSEPPPVFDPFSSWPPAPPRPQQPTSPVEPLETPSVETPQHSSGGVFGAIGTRPAGGIFSGDGGIWAPLKEELPQTDPTWASLNDRIREIWAPSPPNPEEEKPKTNKK</sequence>
<dbReference type="EMBL" id="JAUCMV010000002">
    <property type="protein sequence ID" value="KAK0418268.1"/>
    <property type="molecule type" value="Genomic_DNA"/>
</dbReference>
<gene>
    <name evidence="13" type="ORF">QR680_013468</name>
</gene>
<dbReference type="Gene3D" id="1.25.40.10">
    <property type="entry name" value="Tetratricopeptide repeat domain"/>
    <property type="match status" value="1"/>
</dbReference>
<dbReference type="GO" id="GO:0016020">
    <property type="term" value="C:membrane"/>
    <property type="evidence" value="ECO:0007669"/>
    <property type="project" value="UniProtKB-SubCell"/>
</dbReference>
<evidence type="ECO:0000259" key="12">
    <source>
        <dbReference type="Pfam" id="PF24501"/>
    </source>
</evidence>
<dbReference type="Gene3D" id="2.60.40.10">
    <property type="entry name" value="Immunoglobulins"/>
    <property type="match status" value="1"/>
</dbReference>
<evidence type="ECO:0000256" key="7">
    <source>
        <dbReference type="SAM" id="MobiDB-lite"/>
    </source>
</evidence>
<feature type="transmembrane region" description="Helical" evidence="8">
    <location>
        <begin position="1436"/>
        <end position="1458"/>
    </location>
</feature>
<protein>
    <recommendedName>
        <fullName evidence="15">Transmembrane protein</fullName>
    </recommendedName>
</protein>
<feature type="compositionally biased region" description="Basic and acidic residues" evidence="7">
    <location>
        <begin position="1800"/>
        <end position="1811"/>
    </location>
</feature>
<keyword evidence="5 8" id="KW-1133">Transmembrane helix</keyword>
<keyword evidence="4" id="KW-0732">Signal</keyword>
<feature type="region of interest" description="Disordered" evidence="7">
    <location>
        <begin position="1988"/>
        <end position="2023"/>
    </location>
</feature>
<dbReference type="Pfam" id="PF24495">
    <property type="entry name" value="Ig_TMEM131_2"/>
    <property type="match status" value="1"/>
</dbReference>
<evidence type="ECO:0000313" key="13">
    <source>
        <dbReference type="EMBL" id="KAK0418268.1"/>
    </source>
</evidence>
<feature type="region of interest" description="Disordered" evidence="7">
    <location>
        <begin position="1913"/>
        <end position="1969"/>
    </location>
</feature>
<dbReference type="InterPro" id="IPR049039">
    <property type="entry name" value="RMD1-3_a_helical_rpt"/>
</dbReference>
<evidence type="ECO:0000256" key="5">
    <source>
        <dbReference type="ARBA" id="ARBA00022989"/>
    </source>
</evidence>
<evidence type="ECO:0000256" key="1">
    <source>
        <dbReference type="ARBA" id="ARBA00004479"/>
    </source>
</evidence>
<evidence type="ECO:0000256" key="3">
    <source>
        <dbReference type="ARBA" id="ARBA00022692"/>
    </source>
</evidence>
<evidence type="ECO:0000256" key="6">
    <source>
        <dbReference type="ARBA" id="ARBA00023136"/>
    </source>
</evidence>
<name>A0AA39I5L8_9BILA</name>
<feature type="compositionally biased region" description="Basic and acidic residues" evidence="7">
    <location>
        <begin position="2014"/>
        <end position="2023"/>
    </location>
</feature>
<proteinExistence type="inferred from homology"/>
<dbReference type="InterPro" id="IPR013783">
    <property type="entry name" value="Ig-like_fold"/>
</dbReference>
<keyword evidence="6 8" id="KW-0472">Membrane</keyword>
<feature type="compositionally biased region" description="Pro residues" evidence="7">
    <location>
        <begin position="1765"/>
        <end position="1775"/>
    </location>
</feature>
<feature type="transmembrane region" description="Helical" evidence="8">
    <location>
        <begin position="1525"/>
        <end position="1542"/>
    </location>
</feature>
<accession>A0AA39I5L8</accession>
<feature type="compositionally biased region" description="Pro residues" evidence="7">
    <location>
        <begin position="1918"/>
        <end position="1939"/>
    </location>
</feature>
<evidence type="ECO:0000259" key="9">
    <source>
        <dbReference type="Pfam" id="PF12371"/>
    </source>
</evidence>